<evidence type="ECO:0000313" key="3">
    <source>
        <dbReference type="EMBL" id="WOD42824.1"/>
    </source>
</evidence>
<gene>
    <name evidence="3" type="ORF">RNZ46_12575</name>
</gene>
<accession>A0AA97EJX3</accession>
<proteinExistence type="predicted"/>
<protein>
    <submittedName>
        <fullName evidence="3">Uncharacterized protein</fullName>
    </submittedName>
</protein>
<evidence type="ECO:0000313" key="4">
    <source>
        <dbReference type="Proteomes" id="UP001302486"/>
    </source>
</evidence>
<reference evidence="4" key="1">
    <citation type="submission" date="2024-06" db="EMBL/GenBank/DDBJ databases">
        <title>Hwangdonia haimaensis gen. nov., sp. nov., a member of the family Flavobacteriaceae isolated from the haima cold seep.</title>
        <authorList>
            <person name="Li J."/>
        </authorList>
    </citation>
    <scope>NUCLEOTIDE SEQUENCE [LARGE SCALE GENOMIC DNA]</scope>
    <source>
        <strain evidence="4">SCSIO 19198</strain>
    </source>
</reference>
<evidence type="ECO:0000256" key="2">
    <source>
        <dbReference type="SAM" id="Phobius"/>
    </source>
</evidence>
<evidence type="ECO:0000256" key="1">
    <source>
        <dbReference type="SAM" id="Coils"/>
    </source>
</evidence>
<name>A0AA97EJX3_9FLAO</name>
<dbReference type="EMBL" id="CP136521">
    <property type="protein sequence ID" value="WOD42824.1"/>
    <property type="molecule type" value="Genomic_DNA"/>
</dbReference>
<feature type="transmembrane region" description="Helical" evidence="2">
    <location>
        <begin position="6"/>
        <end position="25"/>
    </location>
</feature>
<dbReference type="KEGG" id="hws:RNZ46_12575"/>
<sequence length="213" mass="24040">MEGKPNFPFKTLIWAVFAILAILMFRTELKQLITNTEEFSLFGIEIKASEEKANKLNDSIQNFETTIAELSTQLTNQQNKINDLDNLKKQLQKDLENCPEAQAASMKFNAQVSKIVDANKDLKYKSDKLINTKILKSMSYNVKLIVPSNMVNADVFVDGKQANIVSKSGIFITVSVVKKNSSHRFELKDGNKRCVTNQLITKNETELPMVCNS</sequence>
<dbReference type="AlphaFoldDB" id="A0AA97EJX3"/>
<organism evidence="3 4">
    <name type="scientific">Hwangdonia lutea</name>
    <dbReference type="NCBI Taxonomy" id="3075823"/>
    <lineage>
        <taxon>Bacteria</taxon>
        <taxon>Pseudomonadati</taxon>
        <taxon>Bacteroidota</taxon>
        <taxon>Flavobacteriia</taxon>
        <taxon>Flavobacteriales</taxon>
        <taxon>Flavobacteriaceae</taxon>
        <taxon>Hwangdonia</taxon>
    </lineage>
</organism>
<keyword evidence="2" id="KW-1133">Transmembrane helix</keyword>
<dbReference type="Proteomes" id="UP001302486">
    <property type="component" value="Chromosome"/>
</dbReference>
<keyword evidence="4" id="KW-1185">Reference proteome</keyword>
<keyword evidence="2" id="KW-0812">Transmembrane</keyword>
<feature type="coiled-coil region" evidence="1">
    <location>
        <begin position="46"/>
        <end position="104"/>
    </location>
</feature>
<keyword evidence="1" id="KW-0175">Coiled coil</keyword>
<keyword evidence="2" id="KW-0472">Membrane</keyword>
<dbReference type="RefSeq" id="WP_316982515.1">
    <property type="nucleotide sequence ID" value="NZ_CP136521.1"/>
</dbReference>